<organism evidence="8 9">
    <name type="scientific">Saccharomonospora viridis (strain ATCC 15386 / DSM 43017 / JCM 3036 / CCUG 5913 / NBRC 12207 / NCIMB 9602 / P101)</name>
    <name type="common">Thermoactinomyces viridis</name>
    <dbReference type="NCBI Taxonomy" id="471857"/>
    <lineage>
        <taxon>Bacteria</taxon>
        <taxon>Bacillati</taxon>
        <taxon>Actinomycetota</taxon>
        <taxon>Actinomycetes</taxon>
        <taxon>Pseudonocardiales</taxon>
        <taxon>Pseudonocardiaceae</taxon>
        <taxon>Saccharomonospora</taxon>
    </lineage>
</organism>
<dbReference type="InterPro" id="IPR052027">
    <property type="entry name" value="PspC"/>
</dbReference>
<keyword evidence="3 6" id="KW-0812">Transmembrane</keyword>
<keyword evidence="9" id="KW-1185">Reference proteome</keyword>
<evidence type="ECO:0000259" key="7">
    <source>
        <dbReference type="Pfam" id="PF04024"/>
    </source>
</evidence>
<evidence type="ECO:0000313" key="8">
    <source>
        <dbReference type="EMBL" id="ACU97862.1"/>
    </source>
</evidence>
<gene>
    <name evidence="8" type="ordered locus">Svir_28830</name>
</gene>
<evidence type="ECO:0000256" key="4">
    <source>
        <dbReference type="ARBA" id="ARBA00022989"/>
    </source>
</evidence>
<dbReference type="PANTHER" id="PTHR33885">
    <property type="entry name" value="PHAGE SHOCK PROTEIN C"/>
    <property type="match status" value="1"/>
</dbReference>
<dbReference type="Pfam" id="PF04024">
    <property type="entry name" value="PspC"/>
    <property type="match status" value="1"/>
</dbReference>
<feature type="domain" description="Phage shock protein PspC N-terminal" evidence="7">
    <location>
        <begin position="1"/>
        <end position="56"/>
    </location>
</feature>
<dbReference type="STRING" id="471857.Svir_28830"/>
<dbReference type="eggNOG" id="COG1983">
    <property type="taxonomic scope" value="Bacteria"/>
</dbReference>
<dbReference type="EMBL" id="CP001683">
    <property type="protein sequence ID" value="ACU97862.1"/>
    <property type="molecule type" value="Genomic_DNA"/>
</dbReference>
<dbReference type="KEGG" id="svi:Svir_28830"/>
<sequence>MTRSREDRMIAGVCGGIARRYGWRSRNVRLAFVASCLLPGPQFLIYLALWLLLPEEP</sequence>
<keyword evidence="2" id="KW-1003">Cell membrane</keyword>
<dbReference type="PANTHER" id="PTHR33885:SF3">
    <property type="entry name" value="PHAGE SHOCK PROTEIN C"/>
    <property type="match status" value="1"/>
</dbReference>
<name>C7MW93_SACVD</name>
<evidence type="ECO:0000256" key="6">
    <source>
        <dbReference type="SAM" id="Phobius"/>
    </source>
</evidence>
<keyword evidence="4 6" id="KW-1133">Transmembrane helix</keyword>
<dbReference type="Proteomes" id="UP000000841">
    <property type="component" value="Chromosome"/>
</dbReference>
<protein>
    <submittedName>
        <fullName evidence="8">Putative stress-responsive transcriptional regulator</fullName>
    </submittedName>
</protein>
<feature type="transmembrane region" description="Helical" evidence="6">
    <location>
        <begin position="30"/>
        <end position="53"/>
    </location>
</feature>
<accession>C7MW93</accession>
<keyword evidence="5 6" id="KW-0472">Membrane</keyword>
<comment type="subcellular location">
    <subcellularLocation>
        <location evidence="1">Cell membrane</location>
        <topology evidence="1">Single-pass membrane protein</topology>
    </subcellularLocation>
</comment>
<evidence type="ECO:0000256" key="5">
    <source>
        <dbReference type="ARBA" id="ARBA00023136"/>
    </source>
</evidence>
<dbReference type="GO" id="GO:0005886">
    <property type="term" value="C:plasma membrane"/>
    <property type="evidence" value="ECO:0007669"/>
    <property type="project" value="UniProtKB-SubCell"/>
</dbReference>
<dbReference type="AlphaFoldDB" id="C7MW93"/>
<dbReference type="HOGENOM" id="CLU_143433_5_0_11"/>
<evidence type="ECO:0000313" key="9">
    <source>
        <dbReference type="Proteomes" id="UP000000841"/>
    </source>
</evidence>
<reference evidence="8 9" key="1">
    <citation type="journal article" date="2009" name="Stand. Genomic Sci.">
        <title>Complete genome sequence of Saccharomonospora viridis type strain (P101).</title>
        <authorList>
            <person name="Pati A."/>
            <person name="Sikorski J."/>
            <person name="Nolan M."/>
            <person name="Lapidus A."/>
            <person name="Copeland A."/>
            <person name="Glavina Del Rio T."/>
            <person name="Lucas S."/>
            <person name="Chen F."/>
            <person name="Tice H."/>
            <person name="Pitluck S."/>
            <person name="Cheng J.F."/>
            <person name="Chertkov O."/>
            <person name="Brettin T."/>
            <person name="Han C."/>
            <person name="Detter J.C."/>
            <person name="Kuske C."/>
            <person name="Bruce D."/>
            <person name="Goodwin L."/>
            <person name="Chain P."/>
            <person name="D'haeseleer P."/>
            <person name="Chen A."/>
            <person name="Palaniappan K."/>
            <person name="Ivanova N."/>
            <person name="Mavromatis K."/>
            <person name="Mikhailova N."/>
            <person name="Rohde M."/>
            <person name="Tindall B.J."/>
            <person name="Goker M."/>
            <person name="Bristow J."/>
            <person name="Eisen J.A."/>
            <person name="Markowitz V."/>
            <person name="Hugenholtz P."/>
            <person name="Kyrpides N.C."/>
            <person name="Klenk H.P."/>
        </authorList>
    </citation>
    <scope>NUCLEOTIDE SEQUENCE [LARGE SCALE GENOMIC DNA]</scope>
    <source>
        <strain evidence="9">ATCC 15386 / DSM 43017 / JCM 3036 / NBRC 12207 / P101</strain>
    </source>
</reference>
<proteinExistence type="predicted"/>
<evidence type="ECO:0000256" key="2">
    <source>
        <dbReference type="ARBA" id="ARBA00022475"/>
    </source>
</evidence>
<evidence type="ECO:0000256" key="3">
    <source>
        <dbReference type="ARBA" id="ARBA00022692"/>
    </source>
</evidence>
<evidence type="ECO:0000256" key="1">
    <source>
        <dbReference type="ARBA" id="ARBA00004162"/>
    </source>
</evidence>
<dbReference type="InterPro" id="IPR007168">
    <property type="entry name" value="Phageshock_PspC_N"/>
</dbReference>